<protein>
    <submittedName>
        <fullName evidence="1">Uncharacterized protein</fullName>
    </submittedName>
</protein>
<gene>
    <name evidence="1" type="ORF">HGT73_14635</name>
</gene>
<feature type="non-terminal residue" evidence="1">
    <location>
        <position position="1"/>
    </location>
</feature>
<name>A0ABS5T862_9GAMM</name>
<dbReference type="Proteomes" id="UP000786875">
    <property type="component" value="Unassembled WGS sequence"/>
</dbReference>
<evidence type="ECO:0000313" key="1">
    <source>
        <dbReference type="EMBL" id="MBT0728566.1"/>
    </source>
</evidence>
<comment type="caution">
    <text evidence="1">The sequence shown here is derived from an EMBL/GenBank/DDBJ whole genome shotgun (WGS) entry which is preliminary data.</text>
</comment>
<organism evidence="1 2">
    <name type="scientific">Rosenbergiella australiborealis</name>
    <dbReference type="NCBI Taxonomy" id="1544696"/>
    <lineage>
        <taxon>Bacteria</taxon>
        <taxon>Pseudomonadati</taxon>
        <taxon>Pseudomonadota</taxon>
        <taxon>Gammaproteobacteria</taxon>
        <taxon>Enterobacterales</taxon>
        <taxon>Erwiniaceae</taxon>
        <taxon>Rosenbergiella</taxon>
    </lineage>
</organism>
<proteinExistence type="predicted"/>
<reference evidence="1 2" key="1">
    <citation type="submission" date="2020-04" db="EMBL/GenBank/DDBJ databases">
        <title>Genome sequencing of Rosenbergiella species.</title>
        <authorList>
            <person name="Alvarez-Perez S."/>
            <person name="Lievens B."/>
        </authorList>
    </citation>
    <scope>NUCLEOTIDE SEQUENCE [LARGE SCALE GENOMIC DNA]</scope>
    <source>
        <strain evidence="1 2">CdVSA20.1</strain>
    </source>
</reference>
<keyword evidence="2" id="KW-1185">Reference proteome</keyword>
<sequence>RNAETITTAKGIQNPFPRDLNEKVLWNGVKANPPAGEVLKGMNKDPRFPASAGFQKMQVTHELPDGSNITIHYQYNSNTGKAYDMKMVTPQANPLQPGPSLKGK</sequence>
<dbReference type="EMBL" id="JABBFO010000043">
    <property type="protein sequence ID" value="MBT0728566.1"/>
    <property type="molecule type" value="Genomic_DNA"/>
</dbReference>
<accession>A0ABS5T862</accession>
<evidence type="ECO:0000313" key="2">
    <source>
        <dbReference type="Proteomes" id="UP000786875"/>
    </source>
</evidence>